<dbReference type="InterPro" id="IPR036305">
    <property type="entry name" value="RGS_sf"/>
</dbReference>
<organism evidence="3 4">
    <name type="scientific">Diversispora eburnea</name>
    <dbReference type="NCBI Taxonomy" id="1213867"/>
    <lineage>
        <taxon>Eukaryota</taxon>
        <taxon>Fungi</taxon>
        <taxon>Fungi incertae sedis</taxon>
        <taxon>Mucoromycota</taxon>
        <taxon>Glomeromycotina</taxon>
        <taxon>Glomeromycetes</taxon>
        <taxon>Diversisporales</taxon>
        <taxon>Diversisporaceae</taxon>
        <taxon>Diversispora</taxon>
    </lineage>
</organism>
<dbReference type="SUPFAM" id="SSF48097">
    <property type="entry name" value="Regulator of G-protein signaling, RGS"/>
    <property type="match status" value="1"/>
</dbReference>
<proteinExistence type="predicted"/>
<dbReference type="PANTHER" id="PTHR10845">
    <property type="entry name" value="REGULATOR OF G PROTEIN SIGNALING"/>
    <property type="match status" value="1"/>
</dbReference>
<dbReference type="OrthoDB" id="196547at2759"/>
<name>A0A9N8YTH9_9GLOM</name>
<dbReference type="Gene3D" id="1.10.167.10">
    <property type="entry name" value="Regulator of G-protein Signalling 4, domain 2"/>
    <property type="match status" value="1"/>
</dbReference>
<keyword evidence="4" id="KW-1185">Reference proteome</keyword>
<evidence type="ECO:0000259" key="2">
    <source>
        <dbReference type="Pfam" id="PF00615"/>
    </source>
</evidence>
<comment type="caution">
    <text evidence="3">The sequence shown here is derived from an EMBL/GenBank/DDBJ whole genome shotgun (WGS) entry which is preliminary data.</text>
</comment>
<feature type="compositionally biased region" description="Low complexity" evidence="1">
    <location>
        <begin position="355"/>
        <end position="365"/>
    </location>
</feature>
<reference evidence="3" key="1">
    <citation type="submission" date="2021-06" db="EMBL/GenBank/DDBJ databases">
        <authorList>
            <person name="Kallberg Y."/>
            <person name="Tangrot J."/>
            <person name="Rosling A."/>
        </authorList>
    </citation>
    <scope>NUCLEOTIDE SEQUENCE</scope>
    <source>
        <strain evidence="3">AZ414A</strain>
    </source>
</reference>
<gene>
    <name evidence="3" type="ORF">DEBURN_LOCUS1772</name>
</gene>
<dbReference type="InterPro" id="IPR044926">
    <property type="entry name" value="RGS_subdomain_2"/>
</dbReference>
<dbReference type="CDD" id="cd07440">
    <property type="entry name" value="RGS"/>
    <property type="match status" value="1"/>
</dbReference>
<accession>A0A9N8YTH9</accession>
<feature type="domain" description="RGS" evidence="2">
    <location>
        <begin position="213"/>
        <end position="285"/>
    </location>
</feature>
<dbReference type="Pfam" id="PF00615">
    <property type="entry name" value="RGS"/>
    <property type="match status" value="1"/>
</dbReference>
<feature type="region of interest" description="Disordered" evidence="1">
    <location>
        <begin position="343"/>
        <end position="365"/>
    </location>
</feature>
<sequence>MYNSRRRSSMIEIHNINSSLSNGNSLLMKEDDKTKLLLAAKTPNIISKRRGSTVSIEALQSNSRRNSITTTTTTFTTNSNNNIITTTTTNIHTTQISNYHHLPISNNKSGNYVKNNAKDDSSMHSRSLSQPIPHFSPHRPLIPSANYDNHNQYKKRNELSSKKLTNFFGDKPPIDICVKEIEKEGLKAMLHSKIPLCYFLYSLLEEYSCENLYTNSSLQEQQNNIFNTYLTRNSQFEVNVDDKVRKSVIASIESNYNPRHCFDEAKRAIFVLLESSFSRFIRSDLSEIMKKEIGKTTTHYPPEARDSAITLLFKFLDRQNNSSSSLPPSSNLFLKSKPKSTSTSSKLYNSPPPSNSTSPIASPTSMISQKRHELIRAMIYEFLMEIWEELMKMDLELVEE</sequence>
<dbReference type="PANTHER" id="PTHR10845:SF192">
    <property type="entry name" value="DOUBLE HIT, ISOFORM B"/>
    <property type="match status" value="1"/>
</dbReference>
<evidence type="ECO:0000256" key="1">
    <source>
        <dbReference type="SAM" id="MobiDB-lite"/>
    </source>
</evidence>
<protein>
    <submittedName>
        <fullName evidence="3">7556_t:CDS:1</fullName>
    </submittedName>
</protein>
<dbReference type="Proteomes" id="UP000789706">
    <property type="component" value="Unassembled WGS sequence"/>
</dbReference>
<dbReference type="EMBL" id="CAJVPK010000085">
    <property type="protein sequence ID" value="CAG8445574.1"/>
    <property type="molecule type" value="Genomic_DNA"/>
</dbReference>
<evidence type="ECO:0000313" key="3">
    <source>
        <dbReference type="EMBL" id="CAG8445574.1"/>
    </source>
</evidence>
<dbReference type="InterPro" id="IPR016137">
    <property type="entry name" value="RGS"/>
</dbReference>
<evidence type="ECO:0000313" key="4">
    <source>
        <dbReference type="Proteomes" id="UP000789706"/>
    </source>
</evidence>
<dbReference type="AlphaFoldDB" id="A0A9N8YTH9"/>